<protein>
    <recommendedName>
        <fullName evidence="2">RNA helicase</fullName>
        <ecNumber evidence="2">3.6.4.13</ecNumber>
    </recommendedName>
</protein>
<feature type="domain" description="DEAD-box RNA helicase Q" evidence="14">
    <location>
        <begin position="186"/>
        <end position="214"/>
    </location>
</feature>
<dbReference type="Proteomes" id="UP001515480">
    <property type="component" value="Unassembled WGS sequence"/>
</dbReference>
<evidence type="ECO:0000256" key="3">
    <source>
        <dbReference type="ARBA" id="ARBA00022741"/>
    </source>
</evidence>
<feature type="region of interest" description="Disordered" evidence="10">
    <location>
        <begin position="911"/>
        <end position="974"/>
    </location>
</feature>
<dbReference type="PROSITE" id="PS51192">
    <property type="entry name" value="HELICASE_ATP_BIND_1"/>
    <property type="match status" value="1"/>
</dbReference>
<keyword evidence="4" id="KW-0378">Hydrolase</keyword>
<evidence type="ECO:0000256" key="10">
    <source>
        <dbReference type="SAM" id="MobiDB-lite"/>
    </source>
</evidence>
<dbReference type="InterPro" id="IPR011545">
    <property type="entry name" value="DEAD/DEAH_box_helicase_dom"/>
</dbReference>
<feature type="region of interest" description="Disordered" evidence="10">
    <location>
        <begin position="819"/>
        <end position="839"/>
    </location>
</feature>
<dbReference type="AlphaFoldDB" id="A0AB34IXF3"/>
<evidence type="ECO:0000313" key="15">
    <source>
        <dbReference type="EMBL" id="KAL1508816.1"/>
    </source>
</evidence>
<dbReference type="InterPro" id="IPR050079">
    <property type="entry name" value="DEAD_box_RNA_helicase"/>
</dbReference>
<evidence type="ECO:0000256" key="4">
    <source>
        <dbReference type="ARBA" id="ARBA00022801"/>
    </source>
</evidence>
<dbReference type="GO" id="GO:0003723">
    <property type="term" value="F:RNA binding"/>
    <property type="evidence" value="ECO:0007669"/>
    <property type="project" value="UniProtKB-KW"/>
</dbReference>
<feature type="domain" description="Helicase ATP-binding" evidence="12">
    <location>
        <begin position="217"/>
        <end position="391"/>
    </location>
</feature>
<evidence type="ECO:0000259" key="14">
    <source>
        <dbReference type="PROSITE" id="PS51195"/>
    </source>
</evidence>
<name>A0AB34IXF3_PRYPA</name>
<dbReference type="EMBL" id="JBGBPQ010000016">
    <property type="protein sequence ID" value="KAL1508816.1"/>
    <property type="molecule type" value="Genomic_DNA"/>
</dbReference>
<dbReference type="InterPro" id="IPR000629">
    <property type="entry name" value="RNA-helicase_DEAD-box_CS"/>
</dbReference>
<dbReference type="SMART" id="SM00487">
    <property type="entry name" value="DEXDc"/>
    <property type="match status" value="1"/>
</dbReference>
<feature type="region of interest" description="Disordered" evidence="10">
    <location>
        <begin position="131"/>
        <end position="186"/>
    </location>
</feature>
<dbReference type="InterPro" id="IPR014001">
    <property type="entry name" value="Helicase_ATP-bd"/>
</dbReference>
<feature type="compositionally biased region" description="Low complexity" evidence="10">
    <location>
        <begin position="77"/>
        <end position="93"/>
    </location>
</feature>
<dbReference type="CDD" id="cd18787">
    <property type="entry name" value="SF2_C_DEAD"/>
    <property type="match status" value="1"/>
</dbReference>
<dbReference type="Pfam" id="PF00271">
    <property type="entry name" value="Helicase_C"/>
    <property type="match status" value="1"/>
</dbReference>
<reference evidence="15 16" key="1">
    <citation type="journal article" date="2024" name="Science">
        <title>Giant polyketide synthase enzymes in the biosynthesis of giant marine polyether toxins.</title>
        <authorList>
            <person name="Fallon T.R."/>
            <person name="Shende V.V."/>
            <person name="Wierzbicki I.H."/>
            <person name="Pendleton A.L."/>
            <person name="Watervoot N.F."/>
            <person name="Auber R.P."/>
            <person name="Gonzalez D.J."/>
            <person name="Wisecaver J.H."/>
            <person name="Moore B.S."/>
        </authorList>
    </citation>
    <scope>NUCLEOTIDE SEQUENCE [LARGE SCALE GENOMIC DNA]</scope>
    <source>
        <strain evidence="15 16">12B1</strain>
    </source>
</reference>
<evidence type="ECO:0000313" key="16">
    <source>
        <dbReference type="Proteomes" id="UP001515480"/>
    </source>
</evidence>
<accession>A0AB34IXF3</accession>
<feature type="compositionally biased region" description="Gly residues" evidence="10">
    <location>
        <begin position="923"/>
        <end position="949"/>
    </location>
</feature>
<feature type="region of interest" description="Disordered" evidence="10">
    <location>
        <begin position="708"/>
        <end position="730"/>
    </location>
</feature>
<evidence type="ECO:0000256" key="8">
    <source>
        <dbReference type="ARBA" id="ARBA00047984"/>
    </source>
</evidence>
<feature type="region of interest" description="Disordered" evidence="10">
    <location>
        <begin position="860"/>
        <end position="894"/>
    </location>
</feature>
<evidence type="ECO:0000256" key="5">
    <source>
        <dbReference type="ARBA" id="ARBA00022806"/>
    </source>
</evidence>
<feature type="compositionally biased region" description="Basic residues" evidence="10">
    <location>
        <begin position="912"/>
        <end position="922"/>
    </location>
</feature>
<dbReference type="InterPro" id="IPR014014">
    <property type="entry name" value="RNA_helicase_DEAD_Q_motif"/>
</dbReference>
<dbReference type="GO" id="GO:0003724">
    <property type="term" value="F:RNA helicase activity"/>
    <property type="evidence" value="ECO:0007669"/>
    <property type="project" value="UniProtKB-EC"/>
</dbReference>
<dbReference type="GO" id="GO:0005829">
    <property type="term" value="C:cytosol"/>
    <property type="evidence" value="ECO:0007669"/>
    <property type="project" value="TreeGrafter"/>
</dbReference>
<comment type="catalytic activity">
    <reaction evidence="8">
        <text>ATP + H2O = ADP + phosphate + H(+)</text>
        <dbReference type="Rhea" id="RHEA:13065"/>
        <dbReference type="ChEBI" id="CHEBI:15377"/>
        <dbReference type="ChEBI" id="CHEBI:15378"/>
        <dbReference type="ChEBI" id="CHEBI:30616"/>
        <dbReference type="ChEBI" id="CHEBI:43474"/>
        <dbReference type="ChEBI" id="CHEBI:456216"/>
        <dbReference type="EC" id="3.6.4.13"/>
    </reaction>
</comment>
<feature type="short sequence motif" description="Q motif" evidence="9">
    <location>
        <begin position="186"/>
        <end position="214"/>
    </location>
</feature>
<feature type="compositionally biased region" description="Basic residues" evidence="10">
    <location>
        <begin position="878"/>
        <end position="890"/>
    </location>
</feature>
<keyword evidence="7" id="KW-0694">RNA-binding</keyword>
<evidence type="ECO:0000256" key="9">
    <source>
        <dbReference type="PROSITE-ProRule" id="PRU00552"/>
    </source>
</evidence>
<comment type="caution">
    <text evidence="15">The sequence shown here is derived from an EMBL/GenBank/DDBJ whole genome shotgun (WGS) entry which is preliminary data.</text>
</comment>
<dbReference type="PROSITE" id="PS51195">
    <property type="entry name" value="Q_MOTIF"/>
    <property type="match status" value="1"/>
</dbReference>
<dbReference type="SMART" id="SM00490">
    <property type="entry name" value="HELICc"/>
    <property type="match status" value="1"/>
</dbReference>
<evidence type="ECO:0000256" key="7">
    <source>
        <dbReference type="ARBA" id="ARBA00022884"/>
    </source>
</evidence>
<dbReference type="PANTHER" id="PTHR47959:SF8">
    <property type="entry name" value="RNA HELICASE"/>
    <property type="match status" value="1"/>
</dbReference>
<dbReference type="GO" id="GO:0005730">
    <property type="term" value="C:nucleolus"/>
    <property type="evidence" value="ECO:0007669"/>
    <property type="project" value="UniProtKB-SubCell"/>
</dbReference>
<proteinExistence type="inferred from homology"/>
<dbReference type="Pfam" id="PF08147">
    <property type="entry name" value="DBP10CT"/>
    <property type="match status" value="1"/>
</dbReference>
<feature type="signal peptide" evidence="11">
    <location>
        <begin position="1"/>
        <end position="20"/>
    </location>
</feature>
<comment type="similarity">
    <text evidence="1">Belongs to the DEAD box helicase family. DDX54/DBP10 subfamily.</text>
</comment>
<feature type="region of interest" description="Disordered" evidence="10">
    <location>
        <begin position="46"/>
        <end position="101"/>
    </location>
</feature>
<dbReference type="SUPFAM" id="SSF52540">
    <property type="entry name" value="P-loop containing nucleoside triphosphate hydrolases"/>
    <property type="match status" value="1"/>
</dbReference>
<evidence type="ECO:0000256" key="2">
    <source>
        <dbReference type="ARBA" id="ARBA00012552"/>
    </source>
</evidence>
<dbReference type="PANTHER" id="PTHR47959">
    <property type="entry name" value="ATP-DEPENDENT RNA HELICASE RHLE-RELATED"/>
    <property type="match status" value="1"/>
</dbReference>
<evidence type="ECO:0000259" key="12">
    <source>
        <dbReference type="PROSITE" id="PS51192"/>
    </source>
</evidence>
<keyword evidence="3" id="KW-0547">Nucleotide-binding</keyword>
<organism evidence="15 16">
    <name type="scientific">Prymnesium parvum</name>
    <name type="common">Toxic golden alga</name>
    <dbReference type="NCBI Taxonomy" id="97485"/>
    <lineage>
        <taxon>Eukaryota</taxon>
        <taxon>Haptista</taxon>
        <taxon>Haptophyta</taxon>
        <taxon>Prymnesiophyceae</taxon>
        <taxon>Prymnesiales</taxon>
        <taxon>Prymnesiaceae</taxon>
        <taxon>Prymnesium</taxon>
    </lineage>
</organism>
<dbReference type="GO" id="GO:0005524">
    <property type="term" value="F:ATP binding"/>
    <property type="evidence" value="ECO:0007669"/>
    <property type="project" value="UniProtKB-KW"/>
</dbReference>
<dbReference type="Pfam" id="PF00270">
    <property type="entry name" value="DEAD"/>
    <property type="match status" value="1"/>
</dbReference>
<feature type="chain" id="PRO_5044222745" description="RNA helicase" evidence="11">
    <location>
        <begin position="21"/>
        <end position="974"/>
    </location>
</feature>
<keyword evidence="16" id="KW-1185">Reference proteome</keyword>
<evidence type="ECO:0000259" key="13">
    <source>
        <dbReference type="PROSITE" id="PS51194"/>
    </source>
</evidence>
<evidence type="ECO:0000256" key="1">
    <source>
        <dbReference type="ARBA" id="ARBA00010379"/>
    </source>
</evidence>
<evidence type="ECO:0000256" key="11">
    <source>
        <dbReference type="SAM" id="SignalP"/>
    </source>
</evidence>
<dbReference type="Gene3D" id="3.40.50.300">
    <property type="entry name" value="P-loop containing nucleotide triphosphate hydrolases"/>
    <property type="match status" value="2"/>
</dbReference>
<keyword evidence="11" id="KW-0732">Signal</keyword>
<keyword evidence="6" id="KW-0067">ATP-binding</keyword>
<evidence type="ECO:0000256" key="6">
    <source>
        <dbReference type="ARBA" id="ARBA00022840"/>
    </source>
</evidence>
<dbReference type="InterPro" id="IPR027417">
    <property type="entry name" value="P-loop_NTPase"/>
</dbReference>
<dbReference type="InterPro" id="IPR001650">
    <property type="entry name" value="Helicase_C-like"/>
</dbReference>
<dbReference type="InterPro" id="IPR012541">
    <property type="entry name" value="DBP10_C"/>
</dbReference>
<feature type="compositionally biased region" description="Acidic residues" evidence="10">
    <location>
        <begin position="139"/>
        <end position="151"/>
    </location>
</feature>
<dbReference type="GO" id="GO:0016787">
    <property type="term" value="F:hydrolase activity"/>
    <property type="evidence" value="ECO:0007669"/>
    <property type="project" value="UniProtKB-KW"/>
</dbReference>
<keyword evidence="5" id="KW-0347">Helicase</keyword>
<dbReference type="PROSITE" id="PS00039">
    <property type="entry name" value="DEAD_ATP_HELICASE"/>
    <property type="match status" value="1"/>
</dbReference>
<dbReference type="EC" id="3.6.4.13" evidence="2"/>
<gene>
    <name evidence="15" type="ORF">AB1Y20_004911</name>
</gene>
<feature type="compositionally biased region" description="Pro residues" evidence="10">
    <location>
        <begin position="64"/>
        <end position="76"/>
    </location>
</feature>
<dbReference type="PROSITE" id="PS51194">
    <property type="entry name" value="HELICASE_CTER"/>
    <property type="match status" value="1"/>
</dbReference>
<feature type="domain" description="Helicase C-terminal" evidence="13">
    <location>
        <begin position="418"/>
        <end position="564"/>
    </location>
</feature>
<sequence>MYAHTTKQRALLLLVVLSRGVIISDAPIHAARTPAVASSTYPTFLAPAPPPHKQTAALPHLPAATPPRHPPPPSRLPPFASSLPPTTVPSTIPTQPPHPTTPYDGGGCGCSDQVGEVMGKPASHQFHYKRKEKKSAAAAEEDAAEEVDEGEPIYAEGGQYIEFPSNEPDADDEEEGGLRKPKAKSGGFQSMGLSAEVYKSVMRKGYRVPTPIQRRAIPVLMAGQDVAAMARTGSGKTAAFVLPMLHKLKAHCTIVGVRALVLSPTRELALQTHKFCGELSHFVKPPLRFALMVGGDSIDEQFEMLSRNPDVIVGTPGRLQHVLADAQLSLSRVEYLVFDEADRLFEMGFASQLDAIISACPESRQTALFSATMPSLLADFTRAKLHEPQLIRLDLETKISDTLEVHFFKVRPQEKLGALQLVLSRLLGQQEQTIVFASTRHHVELLQELLSATGFACSSIYGTLDPAARKIALGKFRAGKSKVLIVTDVAARGIDVPLLDNVVNFDFPSKPKLFVHRAGRAGRAGRPGKAVSLVEPEELPFLMDLKLYLGRTLHAVPADHRVAAAEEGEIDVSTIVLARFPTTLLETEVEFVQSHLSASDELQDLLGVASRALQMVRKTRGHASRASVALAKELPTELGVHPLLAGSSLDVDAEVRRAAFLKDLKSFRPADDSRAVSSGIKVRRGQPSGEALAAEALECGAARAEAAGARGGAEAPHEARGRAQLSKKKRKREAADFIDQNFYLSYEKPLDSAKNEVERADRYLRVNAGESRAWSQLDNAVMDLVEDERDGVAKKRSILRWDQKKRKFVRETLGQTGIGATDSLAGKDKKRRRDESGRLIDTSEDKNLYEVWRKSSKKRIPMPGEKEVEGSGDGFRGASRHTKNGRRWHVATKPLPNANVKSEIKTDAQIAKARKLKAKKAGKGGGKGGSSGKGAGGKGSTKGAGGKGSGKALRAERDRHAVGKWVRSQLCPCS</sequence>